<proteinExistence type="predicted"/>
<organism evidence="2 3">
    <name type="scientific">Haematococcus lacustris</name>
    <name type="common">Green alga</name>
    <name type="synonym">Haematococcus pluvialis</name>
    <dbReference type="NCBI Taxonomy" id="44745"/>
    <lineage>
        <taxon>Eukaryota</taxon>
        <taxon>Viridiplantae</taxon>
        <taxon>Chlorophyta</taxon>
        <taxon>core chlorophytes</taxon>
        <taxon>Chlorophyceae</taxon>
        <taxon>CS clade</taxon>
        <taxon>Chlamydomonadales</taxon>
        <taxon>Haematococcaceae</taxon>
        <taxon>Haematococcus</taxon>
    </lineage>
</organism>
<gene>
    <name evidence="2" type="ORF">HaLaN_01991</name>
</gene>
<feature type="compositionally biased region" description="Acidic residues" evidence="1">
    <location>
        <begin position="1"/>
        <end position="22"/>
    </location>
</feature>
<dbReference type="EMBL" id="BLLF01000081">
    <property type="protein sequence ID" value="GFH07219.1"/>
    <property type="molecule type" value="Genomic_DNA"/>
</dbReference>
<protein>
    <submittedName>
        <fullName evidence="2">Uncharacterized protein</fullName>
    </submittedName>
</protein>
<dbReference type="AlphaFoldDB" id="A0A699YMC8"/>
<feature type="region of interest" description="Disordered" evidence="1">
    <location>
        <begin position="1"/>
        <end position="27"/>
    </location>
</feature>
<evidence type="ECO:0000256" key="1">
    <source>
        <dbReference type="SAM" id="MobiDB-lite"/>
    </source>
</evidence>
<reference evidence="2 3" key="1">
    <citation type="submission" date="2020-02" db="EMBL/GenBank/DDBJ databases">
        <title>Draft genome sequence of Haematococcus lacustris strain NIES-144.</title>
        <authorList>
            <person name="Morimoto D."/>
            <person name="Nakagawa S."/>
            <person name="Yoshida T."/>
            <person name="Sawayama S."/>
        </authorList>
    </citation>
    <scope>NUCLEOTIDE SEQUENCE [LARGE SCALE GENOMIC DNA]</scope>
    <source>
        <strain evidence="2 3">NIES-144</strain>
    </source>
</reference>
<comment type="caution">
    <text evidence="2">The sequence shown here is derived from an EMBL/GenBank/DDBJ whole genome shotgun (WGS) entry which is preliminary data.</text>
</comment>
<name>A0A699YMC8_HAELA</name>
<sequence length="60" mass="6669">MAGEDDVAVADKEDNETGDEAQAELATKAPGGKVGKVFWTCRLLKRMLMMKQQLRSKRQS</sequence>
<evidence type="ECO:0000313" key="3">
    <source>
        <dbReference type="Proteomes" id="UP000485058"/>
    </source>
</evidence>
<keyword evidence="3" id="KW-1185">Reference proteome</keyword>
<dbReference type="Proteomes" id="UP000485058">
    <property type="component" value="Unassembled WGS sequence"/>
</dbReference>
<evidence type="ECO:0000313" key="2">
    <source>
        <dbReference type="EMBL" id="GFH07219.1"/>
    </source>
</evidence>
<accession>A0A699YMC8</accession>